<evidence type="ECO:0000313" key="3">
    <source>
        <dbReference type="EMBL" id="AEG50593.1"/>
    </source>
</evidence>
<feature type="chain" id="PRO_5003339345" description="Lipoprotein" evidence="2">
    <location>
        <begin position="27"/>
        <end position="88"/>
    </location>
</feature>
<accession>F6F2D1</accession>
<dbReference type="RefSeq" id="WP_013848827.1">
    <property type="nucleotide sequence ID" value="NC_015594.1"/>
</dbReference>
<sequence precursor="true">MITARGCRAGPAVGAAILLLSLSACGGGDAEGNRALFNGAAVDRTDDAPGNAGTAPVPRSGSNAVPPNANGNMGDDRWATWTSSKLAG</sequence>
<feature type="compositionally biased region" description="Polar residues" evidence="1">
    <location>
        <begin position="60"/>
        <end position="71"/>
    </location>
</feature>
<evidence type="ECO:0000256" key="2">
    <source>
        <dbReference type="SAM" id="SignalP"/>
    </source>
</evidence>
<dbReference type="HOGENOM" id="CLU_2467401_0_0_5"/>
<dbReference type="STRING" id="690566.Sphch_2961"/>
<dbReference type="Proteomes" id="UP000007150">
    <property type="component" value="Chromosome 2"/>
</dbReference>
<organism evidence="3 4">
    <name type="scientific">Sphingobium chlorophenolicum L-1</name>
    <dbReference type="NCBI Taxonomy" id="690566"/>
    <lineage>
        <taxon>Bacteria</taxon>
        <taxon>Pseudomonadati</taxon>
        <taxon>Pseudomonadota</taxon>
        <taxon>Alphaproteobacteria</taxon>
        <taxon>Sphingomonadales</taxon>
        <taxon>Sphingomonadaceae</taxon>
        <taxon>Sphingobium</taxon>
    </lineage>
</organism>
<keyword evidence="4" id="KW-1185">Reference proteome</keyword>
<keyword evidence="2" id="KW-0732">Signal</keyword>
<protein>
    <recommendedName>
        <fullName evidence="5">Lipoprotein</fullName>
    </recommendedName>
</protein>
<dbReference type="KEGG" id="sch:Sphch_2961"/>
<evidence type="ECO:0008006" key="5">
    <source>
        <dbReference type="Google" id="ProtNLM"/>
    </source>
</evidence>
<evidence type="ECO:0000313" key="4">
    <source>
        <dbReference type="Proteomes" id="UP000007150"/>
    </source>
</evidence>
<evidence type="ECO:0000256" key="1">
    <source>
        <dbReference type="SAM" id="MobiDB-lite"/>
    </source>
</evidence>
<dbReference type="EMBL" id="CP002799">
    <property type="protein sequence ID" value="AEG50593.1"/>
    <property type="molecule type" value="Genomic_DNA"/>
</dbReference>
<feature type="signal peptide" evidence="2">
    <location>
        <begin position="1"/>
        <end position="26"/>
    </location>
</feature>
<feature type="region of interest" description="Disordered" evidence="1">
    <location>
        <begin position="43"/>
        <end position="88"/>
    </location>
</feature>
<dbReference type="PROSITE" id="PS51257">
    <property type="entry name" value="PROKAR_LIPOPROTEIN"/>
    <property type="match status" value="1"/>
</dbReference>
<reference evidence="3 4" key="1">
    <citation type="submission" date="2011-05" db="EMBL/GenBank/DDBJ databases">
        <title>Complete sequence of chromosome 2 of Sphingobium chlorophenolicum L-1.</title>
        <authorList>
            <consortium name="US DOE Joint Genome Institute"/>
            <person name="Lucas S."/>
            <person name="Han J."/>
            <person name="Lapidus A."/>
            <person name="Cheng J.-F."/>
            <person name="Goodwin L."/>
            <person name="Pitluck S."/>
            <person name="Peters L."/>
            <person name="Daligault H."/>
            <person name="Han C."/>
            <person name="Tapia R."/>
            <person name="Land M."/>
            <person name="Hauser L."/>
            <person name="Kyrpides N."/>
            <person name="Ivanova N."/>
            <person name="Pagani I."/>
            <person name="Turner P."/>
            <person name="Copley S."/>
            <person name="Woyke T."/>
        </authorList>
    </citation>
    <scope>NUCLEOTIDE SEQUENCE [LARGE SCALE GENOMIC DNA]</scope>
    <source>
        <strain evidence="3 4">L-1</strain>
    </source>
</reference>
<name>F6F2D1_SPHCR</name>
<proteinExistence type="predicted"/>
<dbReference type="AlphaFoldDB" id="F6F2D1"/>
<gene>
    <name evidence="3" type="ORF">Sphch_2961</name>
</gene>